<reference evidence="1 2" key="1">
    <citation type="journal article" date="2016" name="Nat. Commun.">
        <title>Thousands of microbial genomes shed light on interconnected biogeochemical processes in an aquifer system.</title>
        <authorList>
            <person name="Anantharaman K."/>
            <person name="Brown C.T."/>
            <person name="Hug L.A."/>
            <person name="Sharon I."/>
            <person name="Castelle C.J."/>
            <person name="Probst A.J."/>
            <person name="Thomas B.C."/>
            <person name="Singh A."/>
            <person name="Wilkins M.J."/>
            <person name="Karaoz U."/>
            <person name="Brodie E.L."/>
            <person name="Williams K.H."/>
            <person name="Hubbard S.S."/>
            <person name="Banfield J.F."/>
        </authorList>
    </citation>
    <scope>NUCLEOTIDE SEQUENCE [LARGE SCALE GENOMIC DNA]</scope>
</reference>
<sequence length="59" mass="7233">MLKHIISARQFDSKEINQIFFFTDNIKANRFNKAFLQKKIWQRFFMSLRQGQNCHLNLQ</sequence>
<proteinExistence type="predicted"/>
<dbReference type="AlphaFoldDB" id="A0A1F5GX64"/>
<organism evidence="1 2">
    <name type="scientific">Candidatus Curtissbacteria bacterium RIFCSPHIGHO2_12_FULL_38_9b</name>
    <dbReference type="NCBI Taxonomy" id="1797720"/>
    <lineage>
        <taxon>Bacteria</taxon>
        <taxon>Candidatus Curtissiibacteriota</taxon>
    </lineage>
</organism>
<protein>
    <submittedName>
        <fullName evidence="1">Uncharacterized protein</fullName>
    </submittedName>
</protein>
<gene>
    <name evidence="1" type="ORF">A3F02_01085</name>
</gene>
<evidence type="ECO:0000313" key="2">
    <source>
        <dbReference type="Proteomes" id="UP000176666"/>
    </source>
</evidence>
<evidence type="ECO:0000313" key="1">
    <source>
        <dbReference type="EMBL" id="OGD96404.1"/>
    </source>
</evidence>
<dbReference type="EMBL" id="MFBJ01000024">
    <property type="protein sequence ID" value="OGD96404.1"/>
    <property type="molecule type" value="Genomic_DNA"/>
</dbReference>
<accession>A0A1F5GX64</accession>
<comment type="caution">
    <text evidence="1">The sequence shown here is derived from an EMBL/GenBank/DDBJ whole genome shotgun (WGS) entry which is preliminary data.</text>
</comment>
<dbReference type="Proteomes" id="UP000176666">
    <property type="component" value="Unassembled WGS sequence"/>
</dbReference>
<name>A0A1F5GX64_9BACT</name>